<gene>
    <name evidence="1" type="ORF">Nepgr_000965</name>
</gene>
<organism evidence="1 2">
    <name type="scientific">Nepenthes gracilis</name>
    <name type="common">Slender pitcher plant</name>
    <dbReference type="NCBI Taxonomy" id="150966"/>
    <lineage>
        <taxon>Eukaryota</taxon>
        <taxon>Viridiplantae</taxon>
        <taxon>Streptophyta</taxon>
        <taxon>Embryophyta</taxon>
        <taxon>Tracheophyta</taxon>
        <taxon>Spermatophyta</taxon>
        <taxon>Magnoliopsida</taxon>
        <taxon>eudicotyledons</taxon>
        <taxon>Gunneridae</taxon>
        <taxon>Pentapetalae</taxon>
        <taxon>Caryophyllales</taxon>
        <taxon>Nepenthaceae</taxon>
        <taxon>Nepenthes</taxon>
    </lineage>
</organism>
<comment type="caution">
    <text evidence="1">The sequence shown here is derived from an EMBL/GenBank/DDBJ whole genome shotgun (WGS) entry which is preliminary data.</text>
</comment>
<name>A0AAD3P3M5_NEPGR</name>
<evidence type="ECO:0000313" key="1">
    <source>
        <dbReference type="EMBL" id="GMG99125.1"/>
    </source>
</evidence>
<dbReference type="EMBL" id="BSYO01000001">
    <property type="protein sequence ID" value="GMG99125.1"/>
    <property type="molecule type" value="Genomic_DNA"/>
</dbReference>
<sequence>MALVLRISLSVSLFPAHFTLSRPSFFQILLFPFPQSLFCCFFRSFTLSFPLPSSLPSLFSYQFLVAFSSSASAHRIAERVRDDSVVAATVNCRNRNQRDTPMLSLKRDWIRQGWGQ</sequence>
<accession>A0AAD3P3M5</accession>
<keyword evidence="2" id="KW-1185">Reference proteome</keyword>
<proteinExistence type="predicted"/>
<reference evidence="1" key="1">
    <citation type="submission" date="2023-05" db="EMBL/GenBank/DDBJ databases">
        <title>Nepenthes gracilis genome sequencing.</title>
        <authorList>
            <person name="Fukushima K."/>
        </authorList>
    </citation>
    <scope>NUCLEOTIDE SEQUENCE</scope>
    <source>
        <strain evidence="1">SING2019-196</strain>
    </source>
</reference>
<evidence type="ECO:0000313" key="2">
    <source>
        <dbReference type="Proteomes" id="UP001279734"/>
    </source>
</evidence>
<dbReference type="AlphaFoldDB" id="A0AAD3P3M5"/>
<protein>
    <submittedName>
        <fullName evidence="1">Uncharacterized protein</fullName>
    </submittedName>
</protein>
<dbReference type="Proteomes" id="UP001279734">
    <property type="component" value="Unassembled WGS sequence"/>
</dbReference>